<dbReference type="EMBL" id="AP018448">
    <property type="protein sequence ID" value="BBC32222.1"/>
    <property type="molecule type" value="Genomic_DNA"/>
</dbReference>
<keyword evidence="4" id="KW-0067">ATP-binding</keyword>
<feature type="domain" description="AMP-dependent synthetase/ligase" evidence="6">
    <location>
        <begin position="114"/>
        <end position="485"/>
    </location>
</feature>
<evidence type="ECO:0000256" key="2">
    <source>
        <dbReference type="ARBA" id="ARBA00022598"/>
    </source>
</evidence>
<dbReference type="Pfam" id="PF13193">
    <property type="entry name" value="AMP-binding_C"/>
    <property type="match status" value="1"/>
</dbReference>
<evidence type="ECO:0000256" key="4">
    <source>
        <dbReference type="ARBA" id="ARBA00022840"/>
    </source>
</evidence>
<dbReference type="InterPro" id="IPR042099">
    <property type="entry name" value="ANL_N_sf"/>
</dbReference>
<comment type="similarity">
    <text evidence="1">Belongs to the ATP-dependent AMP-binding enzyme family.</text>
</comment>
<reference evidence="9 10" key="2">
    <citation type="journal article" date="2023" name="ChemBioChem">
        <title>Acyltransferase Domain Exchange between Two Independent Type I Polyketide Synthases in the Same Producer Strain of Macrolide Antibiotics.</title>
        <authorList>
            <person name="Kudo F."/>
            <person name="Kishikawa K."/>
            <person name="Tsuboi K."/>
            <person name="Kido T."/>
            <person name="Usui T."/>
            <person name="Hashimoto J."/>
            <person name="Shin-Ya K."/>
            <person name="Miyanaga A."/>
            <person name="Eguchi T."/>
        </authorList>
    </citation>
    <scope>NUCLEOTIDE SEQUENCE [LARGE SCALE GENOMIC DNA]</scope>
    <source>
        <strain evidence="9 10">A-8890</strain>
    </source>
</reference>
<evidence type="ECO:0000313" key="10">
    <source>
        <dbReference type="Proteomes" id="UP001321542"/>
    </source>
</evidence>
<dbReference type="PANTHER" id="PTHR42921">
    <property type="entry name" value="ACETOACETYL-COA SYNTHETASE"/>
    <property type="match status" value="1"/>
</dbReference>
<dbReference type="InterPro" id="IPR025110">
    <property type="entry name" value="AMP-bd_C"/>
</dbReference>
<evidence type="ECO:0000256" key="5">
    <source>
        <dbReference type="SAM" id="MobiDB-lite"/>
    </source>
</evidence>
<proteinExistence type="inferred from homology"/>
<reference evidence="9 10" key="1">
    <citation type="journal article" date="2010" name="ChemBioChem">
        <title>Cloning and characterization of the biosynthetic gene cluster of 16-membered macrolide antibiotic FD-891: involvement of a dual functional cytochrome P450 monooxygenase catalyzing epoxidation and hydroxylation.</title>
        <authorList>
            <person name="Kudo F."/>
            <person name="Motegi A."/>
            <person name="Mizoue K."/>
            <person name="Eguchi T."/>
        </authorList>
    </citation>
    <scope>NUCLEOTIDE SEQUENCE [LARGE SCALE GENOMIC DNA]</scope>
    <source>
        <strain evidence="9 10">A-8890</strain>
    </source>
</reference>
<dbReference type="Gene3D" id="3.30.300.30">
    <property type="match status" value="1"/>
</dbReference>
<dbReference type="Pfam" id="PF16177">
    <property type="entry name" value="ACAS_N"/>
    <property type="match status" value="1"/>
</dbReference>
<feature type="region of interest" description="Disordered" evidence="5">
    <location>
        <begin position="1"/>
        <end position="25"/>
    </location>
</feature>
<accession>A0ABN5VJ42</accession>
<evidence type="ECO:0000313" key="9">
    <source>
        <dbReference type="EMBL" id="BBC32222.1"/>
    </source>
</evidence>
<dbReference type="PANTHER" id="PTHR42921:SF1">
    <property type="entry name" value="ACETOACETYL-COA SYNTHETASE"/>
    <property type="match status" value="1"/>
</dbReference>
<dbReference type="InterPro" id="IPR000873">
    <property type="entry name" value="AMP-dep_synth/lig_dom"/>
</dbReference>
<dbReference type="InterPro" id="IPR005914">
    <property type="entry name" value="Acac_CoA_synth"/>
</dbReference>
<keyword evidence="2" id="KW-0436">Ligase</keyword>
<sequence length="675" mass="72546">MTTPHPKTPHPKTAPAPFWSPDPETADRTRIADFARWAARHRGVEAAGSDYAALHHWSVTDLEGFWGALWDYFDIDAAPAYDRVLAEEQMPGARWFTGATLNYTHHALRDLAADEPAVIALDETGAAYEVTGQRLRAQVASVAATLRELGVGLGDRVVGYLPNTPHAVVAFLAAASLGAVWSVCGQDYAPKAAADRFAQLEPTVLIAADGYLFNGTTHDRREAVLELAGALPTLKATLLVTHVGLSQLPDNFPSLAIPWEDAATRTEELACTPVPFDHPLWVVFSSGTTGLPKGIVHGHGGVLLEHLKTLGLHSDLGPGDRLLWYTTTHWMMWNLVVSTLLTGATTCTYDGSPAPFARPDVLWELAARHRVTVFGTSPQYLLGMAKFGIAPSVHDLSAIRAVGCTGSALPASAYPWVRDHVGDRVQLVSISGGTDVVSGFAGGAPTTPVWAGELSAPHLGVALAAYDTEGRPVTDEVGELVVTRPMPSMPLRFWNDPDGGRYHEAYFAAYPGVWRHGDWITVTGHGSVIVHGRSDSTLNRNGVRLGSADIHDVVERLPEIAEALVIGAEEPDGGYWMPLFVVLAPGAELDDPLRERIREAVRTGASPRHVPDEILAVPAVPHTRTGKKLEVPVKRLLQGAPADQVVSPAAVDAPDLLAHYARLGAERRERRTTVG</sequence>
<dbReference type="RefSeq" id="WP_286251214.1">
    <property type="nucleotide sequence ID" value="NZ_AP018448.1"/>
</dbReference>
<protein>
    <submittedName>
        <fullName evidence="9">Acetoacetyl-CoA synthetase</fullName>
    </submittedName>
</protein>
<gene>
    <name evidence="9" type="ORF">SGFS_035160</name>
</gene>
<keyword evidence="10" id="KW-1185">Reference proteome</keyword>
<evidence type="ECO:0000259" key="8">
    <source>
        <dbReference type="Pfam" id="PF16177"/>
    </source>
</evidence>
<dbReference type="Gene3D" id="3.40.50.12780">
    <property type="entry name" value="N-terminal domain of ligase-like"/>
    <property type="match status" value="1"/>
</dbReference>
<dbReference type="InterPro" id="IPR045851">
    <property type="entry name" value="AMP-bd_C_sf"/>
</dbReference>
<dbReference type="Pfam" id="PF00501">
    <property type="entry name" value="AMP-binding"/>
    <property type="match status" value="1"/>
</dbReference>
<dbReference type="InterPro" id="IPR032387">
    <property type="entry name" value="ACAS_N"/>
</dbReference>
<dbReference type="Proteomes" id="UP001321542">
    <property type="component" value="Chromosome"/>
</dbReference>
<dbReference type="PROSITE" id="PS00455">
    <property type="entry name" value="AMP_BINDING"/>
    <property type="match status" value="1"/>
</dbReference>
<dbReference type="NCBIfam" id="TIGR01217">
    <property type="entry name" value="ac_ac_CoA_syn"/>
    <property type="match status" value="1"/>
</dbReference>
<name>A0ABN5VJ42_9ACTN</name>
<keyword evidence="3" id="KW-0547">Nucleotide-binding</keyword>
<feature type="domain" description="AMP-binding enzyme C-terminal" evidence="7">
    <location>
        <begin position="552"/>
        <end position="627"/>
    </location>
</feature>
<dbReference type="InterPro" id="IPR020845">
    <property type="entry name" value="AMP-binding_CS"/>
</dbReference>
<dbReference type="SUPFAM" id="SSF56801">
    <property type="entry name" value="Acetyl-CoA synthetase-like"/>
    <property type="match status" value="1"/>
</dbReference>
<evidence type="ECO:0000259" key="7">
    <source>
        <dbReference type="Pfam" id="PF13193"/>
    </source>
</evidence>
<feature type="domain" description="Acetyl-coenzyme A synthetase N-terminal" evidence="8">
    <location>
        <begin position="51"/>
        <end position="107"/>
    </location>
</feature>
<evidence type="ECO:0000256" key="3">
    <source>
        <dbReference type="ARBA" id="ARBA00022741"/>
    </source>
</evidence>
<feature type="compositionally biased region" description="Low complexity" evidence="5">
    <location>
        <begin position="1"/>
        <end position="11"/>
    </location>
</feature>
<evidence type="ECO:0000259" key="6">
    <source>
        <dbReference type="Pfam" id="PF00501"/>
    </source>
</evidence>
<organism evidence="9 10">
    <name type="scientific">Streptomyces graminofaciens</name>
    <dbReference type="NCBI Taxonomy" id="68212"/>
    <lineage>
        <taxon>Bacteria</taxon>
        <taxon>Bacillati</taxon>
        <taxon>Actinomycetota</taxon>
        <taxon>Actinomycetes</taxon>
        <taxon>Kitasatosporales</taxon>
        <taxon>Streptomycetaceae</taxon>
        <taxon>Streptomyces</taxon>
    </lineage>
</organism>
<dbReference type="NCBIfam" id="NF002937">
    <property type="entry name" value="PRK03584.1"/>
    <property type="match status" value="1"/>
</dbReference>
<evidence type="ECO:0000256" key="1">
    <source>
        <dbReference type="ARBA" id="ARBA00006432"/>
    </source>
</evidence>